<feature type="compositionally biased region" description="Acidic residues" evidence="4">
    <location>
        <begin position="64"/>
        <end position="74"/>
    </location>
</feature>
<keyword evidence="7" id="KW-1185">Reference proteome</keyword>
<feature type="domain" description="CRC" evidence="5">
    <location>
        <begin position="242"/>
        <end position="403"/>
    </location>
</feature>
<evidence type="ECO:0000259" key="5">
    <source>
        <dbReference type="PROSITE" id="PS51634"/>
    </source>
</evidence>
<dbReference type="VEuPathDB" id="FungiDB:PYU1_G000126"/>
<feature type="compositionally biased region" description="Polar residues" evidence="4">
    <location>
        <begin position="484"/>
        <end position="500"/>
    </location>
</feature>
<reference evidence="6" key="3">
    <citation type="submission" date="2015-02" db="UniProtKB">
        <authorList>
            <consortium name="EnsemblProtists"/>
        </authorList>
    </citation>
    <scope>IDENTIFICATION</scope>
    <source>
        <strain evidence="6">DAOM BR144</strain>
    </source>
</reference>
<dbReference type="PANTHER" id="PTHR12446:SF34">
    <property type="entry name" value="PROTEIN LIN-54 HOMOLOG"/>
    <property type="match status" value="1"/>
</dbReference>
<dbReference type="GO" id="GO:0005634">
    <property type="term" value="C:nucleus"/>
    <property type="evidence" value="ECO:0007669"/>
    <property type="project" value="UniProtKB-SubCell"/>
</dbReference>
<evidence type="ECO:0000256" key="4">
    <source>
        <dbReference type="SAM" id="MobiDB-lite"/>
    </source>
</evidence>
<dbReference type="InterPro" id="IPR005172">
    <property type="entry name" value="CRC"/>
</dbReference>
<dbReference type="eggNOG" id="KOG1171">
    <property type="taxonomic scope" value="Eukaryota"/>
</dbReference>
<dbReference type="EnsemblProtists" id="PYU1_T000126">
    <property type="protein sequence ID" value="PYU1_T000126"/>
    <property type="gene ID" value="PYU1_G000126"/>
</dbReference>
<dbReference type="EMBL" id="GL376636">
    <property type="status" value="NOT_ANNOTATED_CDS"/>
    <property type="molecule type" value="Genomic_DNA"/>
</dbReference>
<evidence type="ECO:0000256" key="2">
    <source>
        <dbReference type="ARBA" id="ARBA00007267"/>
    </source>
</evidence>
<feature type="compositionally biased region" description="Basic and acidic residues" evidence="4">
    <location>
        <begin position="47"/>
        <end position="57"/>
    </location>
</feature>
<dbReference type="Proteomes" id="UP000019132">
    <property type="component" value="Unassembled WGS sequence"/>
</dbReference>
<dbReference type="PANTHER" id="PTHR12446">
    <property type="entry name" value="TESMIN/TSO1-RELATED"/>
    <property type="match status" value="1"/>
</dbReference>
<proteinExistence type="inferred from homology"/>
<protein>
    <recommendedName>
        <fullName evidence="5">CRC domain-containing protein</fullName>
    </recommendedName>
</protein>
<dbReference type="PROSITE" id="PS51634">
    <property type="entry name" value="CRC"/>
    <property type="match status" value="1"/>
</dbReference>
<evidence type="ECO:0000313" key="6">
    <source>
        <dbReference type="EnsemblProtists" id="PYU1_T000126"/>
    </source>
</evidence>
<dbReference type="InParanoid" id="K3W585"/>
<evidence type="ECO:0000256" key="1">
    <source>
        <dbReference type="ARBA" id="ARBA00004123"/>
    </source>
</evidence>
<reference evidence="7" key="1">
    <citation type="journal article" date="2010" name="Genome Biol.">
        <title>Genome sequence of the necrotrophic plant pathogen Pythium ultimum reveals original pathogenicity mechanisms and effector repertoire.</title>
        <authorList>
            <person name="Levesque C.A."/>
            <person name="Brouwer H."/>
            <person name="Cano L."/>
            <person name="Hamilton J.P."/>
            <person name="Holt C."/>
            <person name="Huitema E."/>
            <person name="Raffaele S."/>
            <person name="Robideau G.P."/>
            <person name="Thines M."/>
            <person name="Win J."/>
            <person name="Zerillo M.M."/>
            <person name="Beakes G.W."/>
            <person name="Boore J.L."/>
            <person name="Busam D."/>
            <person name="Dumas B."/>
            <person name="Ferriera S."/>
            <person name="Fuerstenberg S.I."/>
            <person name="Gachon C.M."/>
            <person name="Gaulin E."/>
            <person name="Govers F."/>
            <person name="Grenville-Briggs L."/>
            <person name="Horner N."/>
            <person name="Hostetler J."/>
            <person name="Jiang R.H."/>
            <person name="Johnson J."/>
            <person name="Krajaejun T."/>
            <person name="Lin H."/>
            <person name="Meijer H.J."/>
            <person name="Moore B."/>
            <person name="Morris P."/>
            <person name="Phuntmart V."/>
            <person name="Puiu D."/>
            <person name="Shetty J."/>
            <person name="Stajich J.E."/>
            <person name="Tripathy S."/>
            <person name="Wawra S."/>
            <person name="van West P."/>
            <person name="Whitty B.R."/>
            <person name="Coutinho P.M."/>
            <person name="Henrissat B."/>
            <person name="Martin F."/>
            <person name="Thomas P.D."/>
            <person name="Tyler B.M."/>
            <person name="De Vries R.P."/>
            <person name="Kamoun S."/>
            <person name="Yandell M."/>
            <person name="Tisserat N."/>
            <person name="Buell C.R."/>
        </authorList>
    </citation>
    <scope>NUCLEOTIDE SEQUENCE</scope>
    <source>
        <strain evidence="7">DAOM:BR144</strain>
    </source>
</reference>
<dbReference type="SMART" id="SM01114">
    <property type="entry name" value="CXC"/>
    <property type="match status" value="2"/>
</dbReference>
<feature type="region of interest" description="Disordered" evidence="4">
    <location>
        <begin position="47"/>
        <end position="74"/>
    </location>
</feature>
<dbReference type="HOGENOM" id="CLU_472224_0_0_1"/>
<dbReference type="InterPro" id="IPR028307">
    <property type="entry name" value="Lin-54_fam"/>
</dbReference>
<dbReference type="InterPro" id="IPR033467">
    <property type="entry name" value="Tesmin/TSO1-like_CXC"/>
</dbReference>
<comment type="subcellular location">
    <subcellularLocation>
        <location evidence="1">Nucleus</location>
    </subcellularLocation>
</comment>
<comment type="similarity">
    <text evidence="2">Belongs to the lin-54 family.</text>
</comment>
<dbReference type="AlphaFoldDB" id="K3W585"/>
<dbReference type="Pfam" id="PF03638">
    <property type="entry name" value="TCR"/>
    <property type="match status" value="2"/>
</dbReference>
<accession>K3W585</accession>
<keyword evidence="3" id="KW-0539">Nucleus</keyword>
<feature type="region of interest" description="Disordered" evidence="4">
    <location>
        <begin position="484"/>
        <end position="555"/>
    </location>
</feature>
<dbReference type="STRING" id="431595.K3W585"/>
<reference evidence="7" key="2">
    <citation type="submission" date="2010-04" db="EMBL/GenBank/DDBJ databases">
        <authorList>
            <person name="Buell R."/>
            <person name="Hamilton J."/>
            <person name="Hostetler J."/>
        </authorList>
    </citation>
    <scope>NUCLEOTIDE SEQUENCE [LARGE SCALE GENOMIC DNA]</scope>
    <source>
        <strain evidence="7">DAOM:BR144</strain>
    </source>
</reference>
<dbReference type="GO" id="GO:0006355">
    <property type="term" value="P:regulation of DNA-templated transcription"/>
    <property type="evidence" value="ECO:0007669"/>
    <property type="project" value="TreeGrafter"/>
</dbReference>
<evidence type="ECO:0000256" key="3">
    <source>
        <dbReference type="ARBA" id="ARBA00023242"/>
    </source>
</evidence>
<organism evidence="6 7">
    <name type="scientific">Globisporangium ultimum (strain ATCC 200006 / CBS 805.95 / DAOM BR144)</name>
    <name type="common">Pythium ultimum</name>
    <dbReference type="NCBI Taxonomy" id="431595"/>
    <lineage>
        <taxon>Eukaryota</taxon>
        <taxon>Sar</taxon>
        <taxon>Stramenopiles</taxon>
        <taxon>Oomycota</taxon>
        <taxon>Peronosporomycetes</taxon>
        <taxon>Pythiales</taxon>
        <taxon>Pythiaceae</taxon>
        <taxon>Globisporangium</taxon>
    </lineage>
</organism>
<feature type="compositionally biased region" description="Polar residues" evidence="4">
    <location>
        <begin position="512"/>
        <end position="524"/>
    </location>
</feature>
<evidence type="ECO:0000313" key="7">
    <source>
        <dbReference type="Proteomes" id="UP000019132"/>
    </source>
</evidence>
<name>K3W585_GLOUD</name>
<sequence length="578" mass="61672">MLDLINLSCSETLLSSPWPRTTLFAHTPSPPSRVQFLSRRLKADFDRAHGERDEDAKSTNNGNDEVESSLDADDLYSAPSGLGGGIGEQDSFFSFANSLSPLIAAEDLESSFLSVRFSPLVSLGSLEMPRLLDYWKKSKSVPPSGLPLGSGSSSTPVLKARKFLPRQGVAVPSLTTSATPPVIKQLLSETPVKTPGSTAFRGITYSLGTGISPLNEAALMTPVPLDPSSDLGATVTPVMPKKKAPCNCKKSKCLKLYCECFASGGYCDENCNCQGCANTPATEAIRQQAIATRLEKNPNAFKPKIESTTVLATPGGMRGAGGIGADLNAAAVSGLGANAFATPLGISKLGLDHRGSGADLKKMHKHGCHCKKSACQKKYCECFQAGVPCGDNCRCIDCKNQAPCVTHAAGGTLSANTTPSRLLNDVDDTFVSPVLHNARHRFRIDRETWTKNFSSPFEVSPRRERERTERFRSQLRANTTVYHASSVTPRKTALSSTPPALSTRLKPATGLNPHSKSAFMTPTVSGAKRQKLSVSPLSETPPPTASTPSGNHVEARGLTTIEKQKYRQLRGSHAASVL</sequence>